<accession>A0AA39NFF6</accession>
<keyword evidence="3" id="KW-1185">Reference proteome</keyword>
<evidence type="ECO:0000313" key="2">
    <source>
        <dbReference type="EMBL" id="KAK0464646.1"/>
    </source>
</evidence>
<feature type="transmembrane region" description="Helical" evidence="1">
    <location>
        <begin position="87"/>
        <end position="113"/>
    </location>
</feature>
<dbReference type="RefSeq" id="XP_060335767.1">
    <property type="nucleotide sequence ID" value="XM_060472006.1"/>
</dbReference>
<sequence>MASVDIRDLALTLTTYYQGLSIRSSNSEWRSSTLIQVVRKGKLNKFRLLVEARFIEASLICIDDWDTIKDNLGTPSQMPTPLPLPKYIYFTSKTSIVCFVILIFGTIIMGYVVSSINHRVSWILSITGLAHFTIDALTRLITAQVIGEYILWRIHNHAQPTPQDTLRGESMAAATIYRGIGRFWRVAAVHWDYEMLNGPVFYSLNLPMPMPCLT</sequence>
<name>A0AA39NFF6_ARMTA</name>
<dbReference type="AlphaFoldDB" id="A0AA39NFF6"/>
<keyword evidence="1" id="KW-0472">Membrane</keyword>
<proteinExistence type="predicted"/>
<organism evidence="2 3">
    <name type="scientific">Armillaria tabescens</name>
    <name type="common">Ringless honey mushroom</name>
    <name type="synonym">Agaricus tabescens</name>
    <dbReference type="NCBI Taxonomy" id="1929756"/>
    <lineage>
        <taxon>Eukaryota</taxon>
        <taxon>Fungi</taxon>
        <taxon>Dikarya</taxon>
        <taxon>Basidiomycota</taxon>
        <taxon>Agaricomycotina</taxon>
        <taxon>Agaricomycetes</taxon>
        <taxon>Agaricomycetidae</taxon>
        <taxon>Agaricales</taxon>
        <taxon>Marasmiineae</taxon>
        <taxon>Physalacriaceae</taxon>
        <taxon>Desarmillaria</taxon>
    </lineage>
</organism>
<keyword evidence="1" id="KW-0812">Transmembrane</keyword>
<reference evidence="2" key="1">
    <citation type="submission" date="2023-06" db="EMBL/GenBank/DDBJ databases">
        <authorList>
            <consortium name="Lawrence Berkeley National Laboratory"/>
            <person name="Ahrendt S."/>
            <person name="Sahu N."/>
            <person name="Indic B."/>
            <person name="Wong-Bajracharya J."/>
            <person name="Merenyi Z."/>
            <person name="Ke H.-M."/>
            <person name="Monk M."/>
            <person name="Kocsube S."/>
            <person name="Drula E."/>
            <person name="Lipzen A."/>
            <person name="Balint B."/>
            <person name="Henrissat B."/>
            <person name="Andreopoulos B."/>
            <person name="Martin F.M."/>
            <person name="Harder C.B."/>
            <person name="Rigling D."/>
            <person name="Ford K.L."/>
            <person name="Foster G.D."/>
            <person name="Pangilinan J."/>
            <person name="Papanicolaou A."/>
            <person name="Barry K."/>
            <person name="LaButti K."/>
            <person name="Viragh M."/>
            <person name="Koriabine M."/>
            <person name="Yan M."/>
            <person name="Riley R."/>
            <person name="Champramary S."/>
            <person name="Plett K.L."/>
            <person name="Tsai I.J."/>
            <person name="Slot J."/>
            <person name="Sipos G."/>
            <person name="Plett J."/>
            <person name="Nagy L.G."/>
            <person name="Grigoriev I.V."/>
        </authorList>
    </citation>
    <scope>NUCLEOTIDE SEQUENCE</scope>
    <source>
        <strain evidence="2">CCBAS 213</strain>
    </source>
</reference>
<dbReference type="GeneID" id="85355554"/>
<gene>
    <name evidence="2" type="ORF">EV420DRAFT_1517377</name>
</gene>
<dbReference type="Proteomes" id="UP001175211">
    <property type="component" value="Unassembled WGS sequence"/>
</dbReference>
<evidence type="ECO:0000256" key="1">
    <source>
        <dbReference type="SAM" id="Phobius"/>
    </source>
</evidence>
<keyword evidence="1" id="KW-1133">Transmembrane helix</keyword>
<protein>
    <submittedName>
        <fullName evidence="2">Uncharacterized protein</fullName>
    </submittedName>
</protein>
<comment type="caution">
    <text evidence="2">The sequence shown here is derived from an EMBL/GenBank/DDBJ whole genome shotgun (WGS) entry which is preliminary data.</text>
</comment>
<dbReference type="EMBL" id="JAUEPS010000006">
    <property type="protein sequence ID" value="KAK0464646.1"/>
    <property type="molecule type" value="Genomic_DNA"/>
</dbReference>
<evidence type="ECO:0000313" key="3">
    <source>
        <dbReference type="Proteomes" id="UP001175211"/>
    </source>
</evidence>